<protein>
    <recommendedName>
        <fullName evidence="3">Glycosyl hydrolases family 2, sugar binding domain</fullName>
    </recommendedName>
</protein>
<proteinExistence type="predicted"/>
<dbReference type="KEGG" id="bgok:Pr1d_27180"/>
<sequence length="915" mass="102040">MVQTIISVHGAGWIKLAFLLIATIPGALPLVAAETELSTPIADKVSWPTATQTSRPWTRWWWHGSAVDDNNLSRLLEEYQKVGLGGVEITCIYGVKGNEERNREYRSDEWVDAVQHTLSEAKRLGMGVDLPAGSGWRMGGPGVTQEDANNRLELDKTKVAGGKTFHRAFDRSTLQKAIAQNAEGRQIDITNRGSTNEIQWEAPEGDWTVYTLAYRWAGDRVKRPGPGGEGLNINPYSKKSVSNFLEQFGKTLDRLPGVRAQFHDSFEYEGDWQPNFLQEFADRRGYRLEQFLPALAGDGQSDTVARVKCDYRETLSDMVLENLVVPWVNWAHEHGQLSRNQSHGSPANWLDLYAACDIPETESFGRLHGDDADQLVLKFASSAANVAGHPLVSAESATWLNEHFQTTLAQVKQIIDRQILAGVNHIFYHGTAYSPEDAEWPGWLFYASTQLNPQNPIWRDFSTLNTYVTRCQSVLQNSKPSNDVLLYWPIHDAWQNTKGLRMEIRVHNGGDWFYGRPLGDAAKILHENGFAFDYVSDRGLATSRPDGAGQLQTRGGNYDVVVVPQTHFMPLATLKKLVDFIEAGSKVVFWGELPDSPPGMKGKINNKEWKIAIQRVREAIAKGQSFAGDDLIETLQQAKVRSESDLTRHGIDFLRKSWERDVIYYLKNNNETSIDEWVSIGSDFSSAIFMDPLSGKIGLAETRSGNTGYSAVHLQLASGQTIFVRASAEQTFTNETWSYQKASGEAVELHGPWLTEFIAGGPELPEQFETPHPMAWTEVSDDAAKNFAGTATYSTELDCPNSKGRSLLDLGVVHGSARVFVNDKYIATLLAPPYVLELSNLQDTGNRLEIEVTGVAANRIRDLDRRGVEWRIFDDINLVNIDYKPFDATNWPIVPQGLAGPVTLTPLITTNEPTK</sequence>
<evidence type="ECO:0000313" key="2">
    <source>
        <dbReference type="Proteomes" id="UP000323917"/>
    </source>
</evidence>
<keyword evidence="2" id="KW-1185">Reference proteome</keyword>
<dbReference type="AlphaFoldDB" id="A0A5B9QCA7"/>
<dbReference type="Gene3D" id="2.60.120.260">
    <property type="entry name" value="Galactose-binding domain-like"/>
    <property type="match status" value="1"/>
</dbReference>
<dbReference type="PANTHER" id="PTHR36848">
    <property type="entry name" value="DNA-BINDING PROTEIN (PUTATIVE SECRETED PROTEIN)-RELATED"/>
    <property type="match status" value="1"/>
</dbReference>
<evidence type="ECO:0000313" key="1">
    <source>
        <dbReference type="EMBL" id="QEG35419.1"/>
    </source>
</evidence>
<dbReference type="Pfam" id="PF17132">
    <property type="entry name" value="Glyco_hydro_106"/>
    <property type="match status" value="3"/>
</dbReference>
<dbReference type="PANTHER" id="PTHR36848:SF2">
    <property type="entry name" value="SECRETED PROTEIN"/>
    <property type="match status" value="1"/>
</dbReference>
<dbReference type="Gene3D" id="3.40.50.880">
    <property type="match status" value="1"/>
</dbReference>
<dbReference type="EMBL" id="CP042913">
    <property type="protein sequence ID" value="QEG35419.1"/>
    <property type="molecule type" value="Genomic_DNA"/>
</dbReference>
<organism evidence="1 2">
    <name type="scientific">Bythopirellula goksoeyrii</name>
    <dbReference type="NCBI Taxonomy" id="1400387"/>
    <lineage>
        <taxon>Bacteria</taxon>
        <taxon>Pseudomonadati</taxon>
        <taxon>Planctomycetota</taxon>
        <taxon>Planctomycetia</taxon>
        <taxon>Pirellulales</taxon>
        <taxon>Lacipirellulaceae</taxon>
        <taxon>Bythopirellula</taxon>
    </lineage>
</organism>
<evidence type="ECO:0008006" key="3">
    <source>
        <dbReference type="Google" id="ProtNLM"/>
    </source>
</evidence>
<dbReference type="SUPFAM" id="SSF49785">
    <property type="entry name" value="Galactose-binding domain-like"/>
    <property type="match status" value="1"/>
</dbReference>
<accession>A0A5B9QCA7</accession>
<dbReference type="CDD" id="cd03143">
    <property type="entry name" value="A4_beta-galactosidase_middle_domain"/>
    <property type="match status" value="1"/>
</dbReference>
<dbReference type="InterPro" id="IPR008979">
    <property type="entry name" value="Galactose-bd-like_sf"/>
</dbReference>
<gene>
    <name evidence="1" type="ORF">Pr1d_27180</name>
</gene>
<dbReference type="InterPro" id="IPR029062">
    <property type="entry name" value="Class_I_gatase-like"/>
</dbReference>
<name>A0A5B9QCA7_9BACT</name>
<dbReference type="NCBIfam" id="NF045579">
    <property type="entry name" value="rhamnoside_JR"/>
    <property type="match status" value="1"/>
</dbReference>
<dbReference type="Proteomes" id="UP000323917">
    <property type="component" value="Chromosome"/>
</dbReference>
<reference evidence="1 2" key="1">
    <citation type="submission" date="2019-08" db="EMBL/GenBank/DDBJ databases">
        <title>Deep-cultivation of Planctomycetes and their phenomic and genomic characterization uncovers novel biology.</title>
        <authorList>
            <person name="Wiegand S."/>
            <person name="Jogler M."/>
            <person name="Boedeker C."/>
            <person name="Pinto D."/>
            <person name="Vollmers J."/>
            <person name="Rivas-Marin E."/>
            <person name="Kohn T."/>
            <person name="Peeters S.H."/>
            <person name="Heuer A."/>
            <person name="Rast P."/>
            <person name="Oberbeckmann S."/>
            <person name="Bunk B."/>
            <person name="Jeske O."/>
            <person name="Meyerdierks A."/>
            <person name="Storesund J.E."/>
            <person name="Kallscheuer N."/>
            <person name="Luecker S."/>
            <person name="Lage O.M."/>
            <person name="Pohl T."/>
            <person name="Merkel B.J."/>
            <person name="Hornburger P."/>
            <person name="Mueller R.-W."/>
            <person name="Bruemmer F."/>
            <person name="Labrenz M."/>
            <person name="Spormann A.M."/>
            <person name="Op den Camp H."/>
            <person name="Overmann J."/>
            <person name="Amann R."/>
            <person name="Jetten M.S.M."/>
            <person name="Mascher T."/>
            <person name="Medema M.H."/>
            <person name="Devos D.P."/>
            <person name="Kaster A.-K."/>
            <person name="Ovreas L."/>
            <person name="Rohde M."/>
            <person name="Galperin M.Y."/>
            <person name="Jogler C."/>
        </authorList>
    </citation>
    <scope>NUCLEOTIDE SEQUENCE [LARGE SCALE GENOMIC DNA]</scope>
    <source>
        <strain evidence="1 2">Pr1d</strain>
    </source>
</reference>
<dbReference type="InterPro" id="IPR053161">
    <property type="entry name" value="Ulvan_degrading_GH"/>
</dbReference>